<keyword evidence="1" id="KW-0812">Transmembrane</keyword>
<accession>A0A248TGU9</accession>
<feature type="transmembrane region" description="Helical" evidence="1">
    <location>
        <begin position="84"/>
        <end position="105"/>
    </location>
</feature>
<feature type="transmembrane region" description="Helical" evidence="1">
    <location>
        <begin position="164"/>
        <end position="183"/>
    </location>
</feature>
<feature type="transmembrane region" description="Helical" evidence="1">
    <location>
        <begin position="59"/>
        <end position="78"/>
    </location>
</feature>
<dbReference type="OrthoDB" id="9795813at2"/>
<proteinExistence type="predicted"/>
<keyword evidence="3" id="KW-1185">Reference proteome</keyword>
<reference evidence="2 3" key="1">
    <citation type="submission" date="2017-08" db="EMBL/GenBank/DDBJ databases">
        <title>Complete Genome Sequence of Bacillus kochii Oregon-R-modENCODE STRAIN BDGP4, isolated from Drosophila melanogaster gut.</title>
        <authorList>
            <person name="Wan K.H."/>
            <person name="Yu C."/>
            <person name="Park S."/>
            <person name="Hammonds A.S."/>
            <person name="Booth B.W."/>
            <person name="Celniker S.E."/>
        </authorList>
    </citation>
    <scope>NUCLEOTIDE SEQUENCE [LARGE SCALE GENOMIC DNA]</scope>
    <source>
        <strain evidence="2 3">BDGP4</strain>
    </source>
</reference>
<dbReference type="Proteomes" id="UP000215137">
    <property type="component" value="Chromosome"/>
</dbReference>
<feature type="transmembrane region" description="Helical" evidence="1">
    <location>
        <begin position="117"/>
        <end position="144"/>
    </location>
</feature>
<dbReference type="GO" id="GO:0005886">
    <property type="term" value="C:plasma membrane"/>
    <property type="evidence" value="ECO:0007669"/>
    <property type="project" value="InterPro"/>
</dbReference>
<evidence type="ECO:0000313" key="2">
    <source>
        <dbReference type="EMBL" id="ASV67423.1"/>
    </source>
</evidence>
<evidence type="ECO:0000313" key="3">
    <source>
        <dbReference type="Proteomes" id="UP000215137"/>
    </source>
</evidence>
<dbReference type="AlphaFoldDB" id="A0A248TGU9"/>
<dbReference type="Pfam" id="PF09515">
    <property type="entry name" value="Thia_YuaJ"/>
    <property type="match status" value="1"/>
</dbReference>
<protein>
    <submittedName>
        <fullName evidence="2">Energy-coupled thiamine transporter ThiT</fullName>
    </submittedName>
</protein>
<feature type="transmembrane region" description="Helical" evidence="1">
    <location>
        <begin position="33"/>
        <end position="52"/>
    </location>
</feature>
<evidence type="ECO:0000256" key="1">
    <source>
        <dbReference type="SAM" id="Phobius"/>
    </source>
</evidence>
<gene>
    <name evidence="2" type="primary">thiT</name>
    <name evidence="2" type="ORF">CKF48_08835</name>
</gene>
<keyword evidence="1" id="KW-1133">Transmembrane helix</keyword>
<dbReference type="Gene3D" id="1.10.1760.20">
    <property type="match status" value="1"/>
</dbReference>
<dbReference type="GO" id="GO:0015234">
    <property type="term" value="F:thiamine transmembrane transporter activity"/>
    <property type="evidence" value="ECO:0007669"/>
    <property type="project" value="InterPro"/>
</dbReference>
<organism evidence="2 3">
    <name type="scientific">Cytobacillus kochii</name>
    <dbReference type="NCBI Taxonomy" id="859143"/>
    <lineage>
        <taxon>Bacteria</taxon>
        <taxon>Bacillati</taxon>
        <taxon>Bacillota</taxon>
        <taxon>Bacilli</taxon>
        <taxon>Bacillales</taxon>
        <taxon>Bacillaceae</taxon>
        <taxon>Cytobacillus</taxon>
    </lineage>
</organism>
<dbReference type="KEGG" id="bko:CKF48_08835"/>
<name>A0A248TGU9_9BACI</name>
<sequence length="192" mass="21054">MKQNKTLFMVEIAIFAALALLLDFLSGLLMGRFWPQGGSISLAMVPVFLMAFRWGVKGGVLTGLLLGGLQILTGAVPFHFASWIIDYFVAFAVVGLAGIYMNKVVQNYQDGQFAKANMYVISGVFLGSFLRFLCHYLSGIILFGAYAPADQPVALYSLVYNGTYMLPTFIVCALVVVMLYTTANKVLLKKAY</sequence>
<dbReference type="RefSeq" id="WP_095370997.1">
    <property type="nucleotide sequence ID" value="NZ_CP022983.1"/>
</dbReference>
<keyword evidence="1" id="KW-0472">Membrane</keyword>
<dbReference type="InterPro" id="IPR012651">
    <property type="entry name" value="Thia_Transptr_ThiT"/>
</dbReference>
<dbReference type="NCBIfam" id="TIGR02357">
    <property type="entry name" value="ECF_ThiT_YuaJ"/>
    <property type="match status" value="1"/>
</dbReference>
<feature type="transmembrane region" description="Helical" evidence="1">
    <location>
        <begin position="7"/>
        <end position="27"/>
    </location>
</feature>
<dbReference type="EMBL" id="CP022983">
    <property type="protein sequence ID" value="ASV67423.1"/>
    <property type="molecule type" value="Genomic_DNA"/>
</dbReference>